<evidence type="ECO:0000256" key="3">
    <source>
        <dbReference type="ARBA" id="ARBA00022990"/>
    </source>
</evidence>
<feature type="compositionally biased region" description="Low complexity" evidence="6">
    <location>
        <begin position="311"/>
        <end position="332"/>
    </location>
</feature>
<dbReference type="Gene3D" id="1.25.40.90">
    <property type="match status" value="1"/>
</dbReference>
<dbReference type="SUPFAM" id="SSF48464">
    <property type="entry name" value="ENTH/VHS domain"/>
    <property type="match status" value="1"/>
</dbReference>
<evidence type="ECO:0000256" key="6">
    <source>
        <dbReference type="SAM" id="MobiDB-lite"/>
    </source>
</evidence>
<name>A0A087Y6I4_POEFO</name>
<feature type="compositionally biased region" description="Polar residues" evidence="6">
    <location>
        <begin position="563"/>
        <end position="575"/>
    </location>
</feature>
<dbReference type="Ensembl" id="ENSPFOT00000013656.2">
    <property type="protein sequence ID" value="ENSPFOP00000013637.2"/>
    <property type="gene ID" value="ENSPFOG00000013631.2"/>
</dbReference>
<dbReference type="PANTHER" id="PTHR12460">
    <property type="entry name" value="CYCLIN-DEPENDENT KINASE INHIBITOR-RELATED PROTEIN"/>
    <property type="match status" value="1"/>
</dbReference>
<dbReference type="PROSITE" id="PS51391">
    <property type="entry name" value="CID"/>
    <property type="match status" value="1"/>
</dbReference>
<feature type="region of interest" description="Disordered" evidence="6">
    <location>
        <begin position="485"/>
        <end position="517"/>
    </location>
</feature>
<evidence type="ECO:0000313" key="8">
    <source>
        <dbReference type="Ensembl" id="ENSPFOP00000013637.2"/>
    </source>
</evidence>
<protein>
    <recommendedName>
        <fullName evidence="5">Regulation of nuclear pre-mRNA domain-containing protein 2</fullName>
    </recommendedName>
</protein>
<feature type="region of interest" description="Disordered" evidence="6">
    <location>
        <begin position="1"/>
        <end position="20"/>
    </location>
</feature>
<reference evidence="8" key="2">
    <citation type="submission" date="2025-08" db="UniProtKB">
        <authorList>
            <consortium name="Ensembl"/>
        </authorList>
    </citation>
    <scope>IDENTIFICATION</scope>
</reference>
<reference evidence="8" key="3">
    <citation type="submission" date="2025-09" db="UniProtKB">
        <authorList>
            <consortium name="Ensembl"/>
        </authorList>
    </citation>
    <scope>IDENTIFICATION</scope>
</reference>
<dbReference type="Pfam" id="PF04818">
    <property type="entry name" value="CID"/>
    <property type="match status" value="1"/>
</dbReference>
<accession>A0A087Y6I4</accession>
<feature type="compositionally biased region" description="Low complexity" evidence="6">
    <location>
        <begin position="1"/>
        <end position="19"/>
    </location>
</feature>
<dbReference type="GO" id="GO:0000993">
    <property type="term" value="F:RNA polymerase II complex binding"/>
    <property type="evidence" value="ECO:0007669"/>
    <property type="project" value="TreeGrafter"/>
</dbReference>
<sequence length="623" mass="67182">MAAGSGAASGQGARSSTGSLEASLDRRFQGVSNTMESIQSLSTWCIENKKHHGLIVRYWMKWLKKSDHNHRLNLFYLANDVIQNCKRKNAIVFRSAFSDVLPNAALLIKDGKVRKSVERIFSIWEERNVYPEEVIAQFKASLRKKAKITKLCFKAVVSKQKRAPTSTKAVSTKTPPNKAALKSKIVAEFTPHSLIEQLSRHKQAAAEEQVREKQLETLRVDVLSTEAFKRLKDKAGGNNFAKDFEDGSLKLQEFVSFLEKELKTGPPLLEALGNADIFYEMQYKEVKIVANAYNAFANRVNGLKKKLDSLKASLSGPEDSPIPSPSEDAPSPTGSDSPFLEMETARAKVDPELDGKAMDEGELQNDNRDMEDMDMSDEEACAGAAQGEKLQLNKHKAPLRCSIVLNGKLDQPAVSKTKSDEASKPQSTPTKPPKPSPSVVTTATPVTPTSAKATTTPTTPLGVNLAKVDLGKISSILNSLTSAMKNTAPTASPRPSPGTPTTPTAQTAASKGTPPSPALASILSRVDITPEGILNALSKTNTPGCHLKTGLSSLLQITPTGSSNNGDFLGSSSSRFGAGKRSSTKLNDEDLMRKQVSSSPGGDLKARNSRALAERRLSAGSRK</sequence>
<keyword evidence="3" id="KW-0007">Acetylation</keyword>
<keyword evidence="1" id="KW-0488">Methylation</keyword>
<dbReference type="PANTHER" id="PTHR12460:SF40">
    <property type="entry name" value="REGULATION OF NUCLEAR PRE-MRNA DOMAIN-CONTAINING PROTEIN 2"/>
    <property type="match status" value="1"/>
</dbReference>
<dbReference type="EMBL" id="AYCK01006449">
    <property type="status" value="NOT_ANNOTATED_CDS"/>
    <property type="molecule type" value="Genomic_DNA"/>
</dbReference>
<keyword evidence="9" id="KW-1185">Reference proteome</keyword>
<dbReference type="SMART" id="SM00582">
    <property type="entry name" value="RPR"/>
    <property type="match status" value="1"/>
</dbReference>
<evidence type="ECO:0000256" key="5">
    <source>
        <dbReference type="ARBA" id="ARBA00067342"/>
    </source>
</evidence>
<dbReference type="STRING" id="48698.ENSPFOP00000013637"/>
<evidence type="ECO:0000256" key="4">
    <source>
        <dbReference type="ARBA" id="ARBA00062892"/>
    </source>
</evidence>
<evidence type="ECO:0000256" key="2">
    <source>
        <dbReference type="ARBA" id="ARBA00022553"/>
    </source>
</evidence>
<keyword evidence="2" id="KW-0597">Phosphoprotein</keyword>
<organism evidence="8 9">
    <name type="scientific">Poecilia formosa</name>
    <name type="common">Amazon molly</name>
    <name type="synonym">Limia formosa</name>
    <dbReference type="NCBI Taxonomy" id="48698"/>
    <lineage>
        <taxon>Eukaryota</taxon>
        <taxon>Metazoa</taxon>
        <taxon>Chordata</taxon>
        <taxon>Craniata</taxon>
        <taxon>Vertebrata</taxon>
        <taxon>Euteleostomi</taxon>
        <taxon>Actinopterygii</taxon>
        <taxon>Neopterygii</taxon>
        <taxon>Teleostei</taxon>
        <taxon>Neoteleostei</taxon>
        <taxon>Acanthomorphata</taxon>
        <taxon>Ovalentaria</taxon>
        <taxon>Atherinomorphae</taxon>
        <taxon>Cyprinodontiformes</taxon>
        <taxon>Poeciliidae</taxon>
        <taxon>Poeciliinae</taxon>
        <taxon>Poecilia</taxon>
    </lineage>
</organism>
<reference evidence="9" key="1">
    <citation type="submission" date="2013-10" db="EMBL/GenBank/DDBJ databases">
        <authorList>
            <person name="Schartl M."/>
            <person name="Warren W."/>
        </authorList>
    </citation>
    <scope>NUCLEOTIDE SEQUENCE [LARGE SCALE GENOMIC DNA]</scope>
    <source>
        <strain evidence="9">female</strain>
    </source>
</reference>
<feature type="compositionally biased region" description="Basic and acidic residues" evidence="6">
    <location>
        <begin position="343"/>
        <end position="369"/>
    </location>
</feature>
<dbReference type="GeneTree" id="ENSGT00950000183094"/>
<evidence type="ECO:0000259" key="7">
    <source>
        <dbReference type="PROSITE" id="PS51391"/>
    </source>
</evidence>
<feature type="region of interest" description="Disordered" evidence="6">
    <location>
        <begin position="406"/>
        <end position="462"/>
    </location>
</feature>
<dbReference type="FunFam" id="1.25.40.90:FF:000020">
    <property type="entry name" value="regulation of nuclear pre-mRNA domain-containing protein 2 isoform X1"/>
    <property type="match status" value="1"/>
</dbReference>
<dbReference type="AlphaFoldDB" id="A0A087Y6I4"/>
<dbReference type="Gene3D" id="6.10.250.2560">
    <property type="match status" value="1"/>
</dbReference>
<dbReference type="InterPro" id="IPR008942">
    <property type="entry name" value="ENTH_VHS"/>
</dbReference>
<dbReference type="GO" id="GO:0031124">
    <property type="term" value="P:mRNA 3'-end processing"/>
    <property type="evidence" value="ECO:0007669"/>
    <property type="project" value="TreeGrafter"/>
</dbReference>
<comment type="subunit">
    <text evidence="4">Associates with the RNA polymerase II complex.</text>
</comment>
<feature type="region of interest" description="Disordered" evidence="6">
    <location>
        <begin position="563"/>
        <end position="623"/>
    </location>
</feature>
<evidence type="ECO:0000256" key="1">
    <source>
        <dbReference type="ARBA" id="ARBA00022481"/>
    </source>
</evidence>
<feature type="region of interest" description="Disordered" evidence="6">
    <location>
        <begin position="311"/>
        <end position="369"/>
    </location>
</feature>
<proteinExistence type="predicted"/>
<feature type="domain" description="CID" evidence="7">
    <location>
        <begin position="16"/>
        <end position="146"/>
    </location>
</feature>
<evidence type="ECO:0000313" key="9">
    <source>
        <dbReference type="Proteomes" id="UP000028760"/>
    </source>
</evidence>
<dbReference type="InterPro" id="IPR006569">
    <property type="entry name" value="CID_dom"/>
</dbReference>
<feature type="compositionally biased region" description="Low complexity" evidence="6">
    <location>
        <begin position="437"/>
        <end position="460"/>
    </location>
</feature>
<dbReference type="eggNOG" id="KOG2669">
    <property type="taxonomic scope" value="Eukaryota"/>
</dbReference>
<feature type="compositionally biased region" description="Low complexity" evidence="6">
    <location>
        <begin position="501"/>
        <end position="510"/>
    </location>
</feature>
<dbReference type="Proteomes" id="UP000028760">
    <property type="component" value="Unassembled WGS sequence"/>
</dbReference>